<keyword evidence="2" id="KW-1003">Cell membrane</keyword>
<feature type="transmembrane region" description="Helical" evidence="9">
    <location>
        <begin position="132"/>
        <end position="154"/>
    </location>
</feature>
<feature type="transmembrane region" description="Helical" evidence="9">
    <location>
        <begin position="252"/>
        <end position="275"/>
    </location>
</feature>
<gene>
    <name evidence="12" type="primary">LOC124816033</name>
</gene>
<feature type="domain" description="G-protein coupled receptors family 1 profile" evidence="10">
    <location>
        <begin position="31"/>
        <end position="315"/>
    </location>
</feature>
<dbReference type="PRINTS" id="PR00237">
    <property type="entry name" value="GPCRRHODOPSN"/>
</dbReference>
<keyword evidence="6 9" id="KW-0472">Membrane</keyword>
<evidence type="ECO:0000256" key="3">
    <source>
        <dbReference type="ARBA" id="ARBA00022692"/>
    </source>
</evidence>
<sequence length="335" mass="38971">MNSTFGSTTGEPFKYLSVVSLCLLAVAAITINILSLVIIKKSKKILSRPSIHFTINLLFVDLLQGIFVIPIYVAKKINIQNRSGDNFICDSFRFSYMITYYMSIFCVLLIGLDRYIATTFIFKYKALVKVKYVKIIVIALWVYVVTLCSIPFYLPEVSPQLLSQDECFYRQNTVWTIAMLVINCFVPYILILYFYKYIIKHIQDTEKVPIKKASDVTQNVLAIPQMKDVQKFNDINNIICGNQKKTDYTKNIIKISILLSTCYAFFWTPSIVYYILSKFCRDKCFLNLNPVSQTYLEFAIKFLAFLNSLSAPIIYCFTDKEFRLRFKSFKHKFIL</sequence>
<proteinExistence type="predicted"/>
<organism evidence="11 12">
    <name type="scientific">Hydra vulgaris</name>
    <name type="common">Hydra</name>
    <name type="synonym">Hydra attenuata</name>
    <dbReference type="NCBI Taxonomy" id="6087"/>
    <lineage>
        <taxon>Eukaryota</taxon>
        <taxon>Metazoa</taxon>
        <taxon>Cnidaria</taxon>
        <taxon>Hydrozoa</taxon>
        <taxon>Hydroidolina</taxon>
        <taxon>Anthoathecata</taxon>
        <taxon>Aplanulata</taxon>
        <taxon>Hydridae</taxon>
        <taxon>Hydra</taxon>
    </lineage>
</organism>
<evidence type="ECO:0000256" key="5">
    <source>
        <dbReference type="ARBA" id="ARBA00023040"/>
    </source>
</evidence>
<evidence type="ECO:0000256" key="9">
    <source>
        <dbReference type="SAM" id="Phobius"/>
    </source>
</evidence>
<dbReference type="PROSITE" id="PS50262">
    <property type="entry name" value="G_PROTEIN_RECEP_F1_2"/>
    <property type="match status" value="1"/>
</dbReference>
<evidence type="ECO:0000256" key="8">
    <source>
        <dbReference type="ARBA" id="ARBA00023224"/>
    </source>
</evidence>
<feature type="transmembrane region" description="Helical" evidence="9">
    <location>
        <begin position="94"/>
        <end position="112"/>
    </location>
</feature>
<dbReference type="InterPro" id="IPR000276">
    <property type="entry name" value="GPCR_Rhodpsn"/>
</dbReference>
<evidence type="ECO:0000256" key="7">
    <source>
        <dbReference type="ARBA" id="ARBA00023170"/>
    </source>
</evidence>
<evidence type="ECO:0000313" key="12">
    <source>
        <dbReference type="RefSeq" id="XP_065671504.1"/>
    </source>
</evidence>
<name>A0ABM4DAW6_HYDVU</name>
<keyword evidence="3 9" id="KW-0812">Transmembrane</keyword>
<keyword evidence="4 9" id="KW-1133">Transmembrane helix</keyword>
<protein>
    <submittedName>
        <fullName evidence="12">5-hydroxytryptamine receptor 1B isoform X2</fullName>
    </submittedName>
</protein>
<dbReference type="Gene3D" id="1.20.1070.10">
    <property type="entry name" value="Rhodopsin 7-helix transmembrane proteins"/>
    <property type="match status" value="1"/>
</dbReference>
<keyword evidence="8" id="KW-0807">Transducer</keyword>
<evidence type="ECO:0000256" key="1">
    <source>
        <dbReference type="ARBA" id="ARBA00004651"/>
    </source>
</evidence>
<feature type="transmembrane region" description="Helical" evidence="9">
    <location>
        <begin position="295"/>
        <end position="317"/>
    </location>
</feature>
<dbReference type="RefSeq" id="XP_065671504.1">
    <property type="nucleotide sequence ID" value="XM_065815432.1"/>
</dbReference>
<evidence type="ECO:0000256" key="6">
    <source>
        <dbReference type="ARBA" id="ARBA00023136"/>
    </source>
</evidence>
<dbReference type="SUPFAM" id="SSF81321">
    <property type="entry name" value="Family A G protein-coupled receptor-like"/>
    <property type="match status" value="1"/>
</dbReference>
<keyword evidence="11" id="KW-1185">Reference proteome</keyword>
<evidence type="ECO:0000256" key="2">
    <source>
        <dbReference type="ARBA" id="ARBA00022475"/>
    </source>
</evidence>
<evidence type="ECO:0000256" key="4">
    <source>
        <dbReference type="ARBA" id="ARBA00022989"/>
    </source>
</evidence>
<feature type="transmembrane region" description="Helical" evidence="9">
    <location>
        <begin position="174"/>
        <end position="195"/>
    </location>
</feature>
<evidence type="ECO:0000313" key="11">
    <source>
        <dbReference type="Proteomes" id="UP001652625"/>
    </source>
</evidence>
<dbReference type="Pfam" id="PF00001">
    <property type="entry name" value="7tm_1"/>
    <property type="match status" value="1"/>
</dbReference>
<keyword evidence="7 12" id="KW-0675">Receptor</keyword>
<dbReference type="GeneID" id="124816033"/>
<keyword evidence="5" id="KW-0297">G-protein coupled receptor</keyword>
<reference evidence="12" key="1">
    <citation type="submission" date="2025-08" db="UniProtKB">
        <authorList>
            <consortium name="RefSeq"/>
        </authorList>
    </citation>
    <scope>IDENTIFICATION</scope>
</reference>
<dbReference type="Proteomes" id="UP001652625">
    <property type="component" value="Chromosome 13"/>
</dbReference>
<evidence type="ECO:0000259" key="10">
    <source>
        <dbReference type="PROSITE" id="PS50262"/>
    </source>
</evidence>
<accession>A0ABM4DAW6</accession>
<dbReference type="PANTHER" id="PTHR24230">
    <property type="entry name" value="G-PROTEIN COUPLED RECEPTOR"/>
    <property type="match status" value="1"/>
</dbReference>
<dbReference type="CDD" id="cd00637">
    <property type="entry name" value="7tm_classA_rhodopsin-like"/>
    <property type="match status" value="1"/>
</dbReference>
<feature type="transmembrane region" description="Helical" evidence="9">
    <location>
        <begin position="51"/>
        <end position="74"/>
    </location>
</feature>
<comment type="subcellular location">
    <subcellularLocation>
        <location evidence="1">Cell membrane</location>
        <topology evidence="1">Multi-pass membrane protein</topology>
    </subcellularLocation>
</comment>
<dbReference type="InterPro" id="IPR017452">
    <property type="entry name" value="GPCR_Rhodpsn_7TM"/>
</dbReference>
<feature type="transmembrane region" description="Helical" evidence="9">
    <location>
        <begin position="15"/>
        <end position="39"/>
    </location>
</feature>